<dbReference type="Proteomes" id="UP000699462">
    <property type="component" value="Unassembled WGS sequence"/>
</dbReference>
<protein>
    <submittedName>
        <fullName evidence="2">Uncharacterized protein</fullName>
    </submittedName>
</protein>
<dbReference type="AlphaFoldDB" id="A0A8T0DIJ2"/>
<feature type="region of interest" description="Disordered" evidence="1">
    <location>
        <begin position="60"/>
        <end position="82"/>
    </location>
</feature>
<evidence type="ECO:0000313" key="3">
    <source>
        <dbReference type="Proteomes" id="UP000699462"/>
    </source>
</evidence>
<organism evidence="2 3">
    <name type="scientific">Paragonimus westermani</name>
    <dbReference type="NCBI Taxonomy" id="34504"/>
    <lineage>
        <taxon>Eukaryota</taxon>
        <taxon>Metazoa</taxon>
        <taxon>Spiralia</taxon>
        <taxon>Lophotrochozoa</taxon>
        <taxon>Platyhelminthes</taxon>
        <taxon>Trematoda</taxon>
        <taxon>Digenea</taxon>
        <taxon>Plagiorchiida</taxon>
        <taxon>Troglotremata</taxon>
        <taxon>Troglotrematidae</taxon>
        <taxon>Paragonimus</taxon>
    </lineage>
</organism>
<keyword evidence="3" id="KW-1185">Reference proteome</keyword>
<sequence>MNSPASSLGCPYYLLADYVEKVGNLYDEAHRMDLDKLREWSVDWKPPLNVAKRKHLPKDELISKRTGSTRGRKEGKRSVDISVKAGVSRRADALMPLHEA</sequence>
<evidence type="ECO:0000256" key="1">
    <source>
        <dbReference type="SAM" id="MobiDB-lite"/>
    </source>
</evidence>
<reference evidence="2 3" key="1">
    <citation type="submission" date="2019-07" db="EMBL/GenBank/DDBJ databases">
        <title>Annotation for the trematode Paragonimus westermani.</title>
        <authorList>
            <person name="Choi Y.-J."/>
        </authorList>
    </citation>
    <scope>NUCLEOTIDE SEQUENCE [LARGE SCALE GENOMIC DNA]</scope>
    <source>
        <strain evidence="2">180907_Pwestermani</strain>
    </source>
</reference>
<evidence type="ECO:0000313" key="2">
    <source>
        <dbReference type="EMBL" id="KAF8567655.1"/>
    </source>
</evidence>
<gene>
    <name evidence="2" type="ORF">P879_08668</name>
</gene>
<comment type="caution">
    <text evidence="2">The sequence shown here is derived from an EMBL/GenBank/DDBJ whole genome shotgun (WGS) entry which is preliminary data.</text>
</comment>
<name>A0A8T0DIJ2_9TREM</name>
<proteinExistence type="predicted"/>
<accession>A0A8T0DIJ2</accession>
<dbReference type="EMBL" id="JTDF01003621">
    <property type="protein sequence ID" value="KAF8567655.1"/>
    <property type="molecule type" value="Genomic_DNA"/>
</dbReference>